<dbReference type="InterPro" id="IPR050834">
    <property type="entry name" value="Glycosyltransf_2"/>
</dbReference>
<dbReference type="InterPro" id="IPR029044">
    <property type="entry name" value="Nucleotide-diphossugar_trans"/>
</dbReference>
<dbReference type="PANTHER" id="PTHR43685:SF3">
    <property type="entry name" value="SLR2126 PROTEIN"/>
    <property type="match status" value="1"/>
</dbReference>
<feature type="transmembrane region" description="Helical" evidence="1">
    <location>
        <begin position="249"/>
        <end position="270"/>
    </location>
</feature>
<dbReference type="InterPro" id="IPR001173">
    <property type="entry name" value="Glyco_trans_2-like"/>
</dbReference>
<sequence length="322" mass="35678">MENKDFMPKVSVVIPNRNGSGTLAACLKAATEQDYPAFEIIVVDDASTDGSVEVIEGFPVRLIKFESQRGAAAARNSGAEAAMGDVIFFTDADCVMPPGTIQRAAAAFQKHPDKVTGGTYCTEPYDPGFFNRFQAVFVNFSETKRPKPDYIATHSMVIGKKVFEGSGGFNEDFMPILEDVEFSHRLRARGVKLVMQSGLEVRHIFGFDLMRSLKNAFRKARYWGMYSLGNRDLFRDTGTASFELKLNTALWGVYMGLTVAYALFGIPLLIRDAAEFYAINLLADANLQVADASREMAFTHFLQLKLQQTLIPLDDDVTHGPH</sequence>
<gene>
    <name evidence="3" type="ORF">LCGC14_2706390</name>
</gene>
<comment type="caution">
    <text evidence="3">The sequence shown here is derived from an EMBL/GenBank/DDBJ whole genome shotgun (WGS) entry which is preliminary data.</text>
</comment>
<keyword evidence="1" id="KW-0812">Transmembrane</keyword>
<evidence type="ECO:0000259" key="2">
    <source>
        <dbReference type="Pfam" id="PF00535"/>
    </source>
</evidence>
<dbReference type="AlphaFoldDB" id="A0A0F9C5Z9"/>
<protein>
    <recommendedName>
        <fullName evidence="2">Glycosyltransferase 2-like domain-containing protein</fullName>
    </recommendedName>
</protein>
<dbReference type="CDD" id="cd00761">
    <property type="entry name" value="Glyco_tranf_GTA_type"/>
    <property type="match status" value="1"/>
</dbReference>
<organism evidence="3">
    <name type="scientific">marine sediment metagenome</name>
    <dbReference type="NCBI Taxonomy" id="412755"/>
    <lineage>
        <taxon>unclassified sequences</taxon>
        <taxon>metagenomes</taxon>
        <taxon>ecological metagenomes</taxon>
    </lineage>
</organism>
<evidence type="ECO:0000256" key="1">
    <source>
        <dbReference type="SAM" id="Phobius"/>
    </source>
</evidence>
<feature type="domain" description="Glycosyltransferase 2-like" evidence="2">
    <location>
        <begin position="11"/>
        <end position="136"/>
    </location>
</feature>
<dbReference type="Pfam" id="PF00535">
    <property type="entry name" value="Glycos_transf_2"/>
    <property type="match status" value="1"/>
</dbReference>
<evidence type="ECO:0000313" key="3">
    <source>
        <dbReference type="EMBL" id="KKK92091.1"/>
    </source>
</evidence>
<dbReference type="PANTHER" id="PTHR43685">
    <property type="entry name" value="GLYCOSYLTRANSFERASE"/>
    <property type="match status" value="1"/>
</dbReference>
<proteinExistence type="predicted"/>
<accession>A0A0F9C5Z9</accession>
<feature type="non-terminal residue" evidence="3">
    <location>
        <position position="322"/>
    </location>
</feature>
<keyword evidence="1" id="KW-1133">Transmembrane helix</keyword>
<keyword evidence="1" id="KW-0472">Membrane</keyword>
<dbReference type="EMBL" id="LAZR01048369">
    <property type="protein sequence ID" value="KKK92091.1"/>
    <property type="molecule type" value="Genomic_DNA"/>
</dbReference>
<dbReference type="SUPFAM" id="SSF53448">
    <property type="entry name" value="Nucleotide-diphospho-sugar transferases"/>
    <property type="match status" value="1"/>
</dbReference>
<name>A0A0F9C5Z9_9ZZZZ</name>
<reference evidence="3" key="1">
    <citation type="journal article" date="2015" name="Nature">
        <title>Complex archaea that bridge the gap between prokaryotes and eukaryotes.</title>
        <authorList>
            <person name="Spang A."/>
            <person name="Saw J.H."/>
            <person name="Jorgensen S.L."/>
            <person name="Zaremba-Niedzwiedzka K."/>
            <person name="Martijn J."/>
            <person name="Lind A.E."/>
            <person name="van Eijk R."/>
            <person name="Schleper C."/>
            <person name="Guy L."/>
            <person name="Ettema T.J."/>
        </authorList>
    </citation>
    <scope>NUCLEOTIDE SEQUENCE</scope>
</reference>
<dbReference type="Gene3D" id="3.90.550.10">
    <property type="entry name" value="Spore Coat Polysaccharide Biosynthesis Protein SpsA, Chain A"/>
    <property type="match status" value="1"/>
</dbReference>